<organism evidence="2 3">
    <name type="scientific">Mucilaginibacter straminoryzae</name>
    <dbReference type="NCBI Taxonomy" id="2932774"/>
    <lineage>
        <taxon>Bacteria</taxon>
        <taxon>Pseudomonadati</taxon>
        <taxon>Bacteroidota</taxon>
        <taxon>Sphingobacteriia</taxon>
        <taxon>Sphingobacteriales</taxon>
        <taxon>Sphingobacteriaceae</taxon>
        <taxon>Mucilaginibacter</taxon>
    </lineage>
</organism>
<evidence type="ECO:0000256" key="1">
    <source>
        <dbReference type="SAM" id="SignalP"/>
    </source>
</evidence>
<keyword evidence="3" id="KW-1185">Reference proteome</keyword>
<dbReference type="AlphaFoldDB" id="A0A9X2BA00"/>
<reference evidence="2" key="1">
    <citation type="submission" date="2022-04" db="EMBL/GenBank/DDBJ databases">
        <title>Mucilaginibacter sp. RS28 isolated from freshwater.</title>
        <authorList>
            <person name="Ko S.-R."/>
        </authorList>
    </citation>
    <scope>NUCLEOTIDE SEQUENCE</scope>
    <source>
        <strain evidence="2">RS28</strain>
    </source>
</reference>
<protein>
    <recommendedName>
        <fullName evidence="4">Fasciclin domain-containing protein</fullName>
    </recommendedName>
</protein>
<feature type="chain" id="PRO_5040764999" description="Fasciclin domain-containing protein" evidence="1">
    <location>
        <begin position="23"/>
        <end position="255"/>
    </location>
</feature>
<keyword evidence="1" id="KW-0732">Signal</keyword>
<proteinExistence type="predicted"/>
<dbReference type="EMBL" id="JALJEJ010000008">
    <property type="protein sequence ID" value="MCJ8211229.1"/>
    <property type="molecule type" value="Genomic_DNA"/>
</dbReference>
<feature type="signal peptide" evidence="1">
    <location>
        <begin position="1"/>
        <end position="22"/>
    </location>
</feature>
<evidence type="ECO:0000313" key="3">
    <source>
        <dbReference type="Proteomes" id="UP001139450"/>
    </source>
</evidence>
<gene>
    <name evidence="2" type="ORF">MUY27_16040</name>
</gene>
<comment type="caution">
    <text evidence="2">The sequence shown here is derived from an EMBL/GenBank/DDBJ whole genome shotgun (WGS) entry which is preliminary data.</text>
</comment>
<sequence length="255" mass="28523">MKKVYLLALFLLALCVSSCVDIEERYSFKADGSCNVSYNFDMSQAVAVLMNLMSDSVAATPQFAMAKDTSLNFYSALPDTIQSKLSADEMKLAQSSDLNVKMNLRQNLMKVSIDHLATSPADLEYYLQHISKVANTTSLPTLAKGPKPPLKGFDASQLIAGQDYYIYEITPHKFYRIIDKTKFNNFVKKTQSTLVMAKALLIDMPYKLVLSFAKPVKTLDNKRAILSADRKTVTLVTNMDEVIKNPSVMNLKIDF</sequence>
<dbReference type="RefSeq" id="WP_245131662.1">
    <property type="nucleotide sequence ID" value="NZ_JALJEJ010000008.1"/>
</dbReference>
<accession>A0A9X2BA00</accession>
<dbReference type="Proteomes" id="UP001139450">
    <property type="component" value="Unassembled WGS sequence"/>
</dbReference>
<evidence type="ECO:0008006" key="4">
    <source>
        <dbReference type="Google" id="ProtNLM"/>
    </source>
</evidence>
<name>A0A9X2BA00_9SPHI</name>
<evidence type="ECO:0000313" key="2">
    <source>
        <dbReference type="EMBL" id="MCJ8211229.1"/>
    </source>
</evidence>